<dbReference type="AlphaFoldDB" id="A0A6M3IEW6"/>
<dbReference type="EMBL" id="MT141191">
    <property type="protein sequence ID" value="QJA55954.1"/>
    <property type="molecule type" value="Genomic_DNA"/>
</dbReference>
<protein>
    <submittedName>
        <fullName evidence="2">Uncharacterized protein</fullName>
    </submittedName>
</protein>
<evidence type="ECO:0000256" key="1">
    <source>
        <dbReference type="SAM" id="MobiDB-lite"/>
    </source>
</evidence>
<proteinExistence type="predicted"/>
<name>A0A6M3IEW6_9ZZZZ</name>
<accession>A0A6M3IEW6</accession>
<organism evidence="2">
    <name type="scientific">viral metagenome</name>
    <dbReference type="NCBI Taxonomy" id="1070528"/>
    <lineage>
        <taxon>unclassified sequences</taxon>
        <taxon>metagenomes</taxon>
        <taxon>organismal metagenomes</taxon>
    </lineage>
</organism>
<feature type="region of interest" description="Disordered" evidence="1">
    <location>
        <begin position="405"/>
        <end position="450"/>
    </location>
</feature>
<evidence type="ECO:0000313" key="2">
    <source>
        <dbReference type="EMBL" id="QJA55954.1"/>
    </source>
</evidence>
<reference evidence="2" key="1">
    <citation type="submission" date="2020-03" db="EMBL/GenBank/DDBJ databases">
        <title>The deep terrestrial virosphere.</title>
        <authorList>
            <person name="Holmfeldt K."/>
            <person name="Nilsson E."/>
            <person name="Simone D."/>
            <person name="Lopez-Fernandez M."/>
            <person name="Wu X."/>
            <person name="de Brujin I."/>
            <person name="Lundin D."/>
            <person name="Andersson A."/>
            <person name="Bertilsson S."/>
            <person name="Dopson M."/>
        </authorList>
    </citation>
    <scope>NUCLEOTIDE SEQUENCE</scope>
    <source>
        <strain evidence="2">MM415B01957</strain>
    </source>
</reference>
<gene>
    <name evidence="2" type="ORF">MM415B01957_0007</name>
</gene>
<sequence length="450" mass="50390">MPWTVSDVDEHKKGLTPTQKKKWVSTANSVYKDCMKAGDDKTCAAKAIKIANSQFSEEGAMGDLQKVPYGALRLVATDCHALVDESEDKRRLQMTVYNGGVIKDHWWWGDLAIDISGLKFDRSKYPILENHRTDRKIGFSARPIIKNGKVELDPRTSEFVDTEASQEFQKTSMAGFPYQASMYAIPSVIERVEKNASVDVNGFKFKGPGTVWRRCLYQEASVCVFGWDKETESKAFSKEEVEIEYETKEVKDEQLEEQFIDNNNLKGGEEVSEVPITLDQLQKDAPDLLKQVQDAATADAEAKFKVEREALQGEITALKGDNTALGDRVSKLEKAEIKRKDSEQLAVADAIWEAQFDASDISGKRRDKIKLHVKVKDYLDDSGRLDTVKFTDAVIAEIKDWETDEPTVLGAGGGFSRETDSDGRKRQKLADENKGKTSELLKLAGQPQKA</sequence>
<feature type="compositionally biased region" description="Basic and acidic residues" evidence="1">
    <location>
        <begin position="417"/>
        <end position="439"/>
    </location>
</feature>